<dbReference type="NCBIfam" id="TIGR03438">
    <property type="entry name" value="egtD_ergothio"/>
    <property type="match status" value="1"/>
</dbReference>
<protein>
    <submittedName>
        <fullName evidence="4">L-histidine N(Alpha)-methyltransferase</fullName>
        <ecNumber evidence="4">2.1.1.44</ecNumber>
    </submittedName>
</protein>
<sequence>MNRVRGGLLNDSDVLNDSAFARDVLAGLSATPKRLMSRYFYDERGDELFQAIMASPEYYLTDCELEILREQGEPMATAMATDEPFELVELGSGDGSKIRYLLDALQANGADFSYRPVDISAAVLDQLAGRLRPGRPWLELRPMAVNYMAWLEDLVPGEQRRVFAFMGSNLGNFGDEGAVGFLSLLRRAMGPRDALLIGLDLKKDPAIIRAAYNDAAGVTAAFNLNLLARINHELGGEFDPAGFEHAPEYDPATGAARSWLRSLRDQRVPIAALERDFTFAQGERVFMEISQKYDDAMIADLSTRSGFRVAADFRDRRGWFTDQLWVPLTGDRGSTLKNGPPAG</sequence>
<dbReference type="PANTHER" id="PTHR43397">
    <property type="entry name" value="ERGOTHIONEINE BIOSYNTHESIS PROTEIN 1"/>
    <property type="match status" value="1"/>
</dbReference>
<gene>
    <name evidence="4" type="primary">egtD</name>
    <name evidence="4" type="ORF">F3N42_08820</name>
</gene>
<dbReference type="PANTHER" id="PTHR43397:SF1">
    <property type="entry name" value="ERGOTHIONEINE BIOSYNTHESIS PROTEIN 1"/>
    <property type="match status" value="1"/>
</dbReference>
<dbReference type="InterPro" id="IPR029063">
    <property type="entry name" value="SAM-dependent_MTases_sf"/>
</dbReference>
<accession>A0A5N0T8Z1</accession>
<evidence type="ECO:0000313" key="4">
    <source>
        <dbReference type="EMBL" id="KAA9131412.1"/>
    </source>
</evidence>
<dbReference type="PIRSF" id="PIRSF018005">
    <property type="entry name" value="UCP018005"/>
    <property type="match status" value="1"/>
</dbReference>
<evidence type="ECO:0000256" key="2">
    <source>
        <dbReference type="ARBA" id="ARBA00022679"/>
    </source>
</evidence>
<evidence type="ECO:0000313" key="5">
    <source>
        <dbReference type="Proteomes" id="UP000325372"/>
    </source>
</evidence>
<dbReference type="GO" id="GO:0032259">
    <property type="term" value="P:methylation"/>
    <property type="evidence" value="ECO:0007669"/>
    <property type="project" value="UniProtKB-KW"/>
</dbReference>
<proteinExistence type="predicted"/>
<comment type="caution">
    <text evidence="4">The sequence shown here is derived from an EMBL/GenBank/DDBJ whole genome shotgun (WGS) entry which is preliminary data.</text>
</comment>
<dbReference type="Gene3D" id="3.40.50.150">
    <property type="entry name" value="Vaccinia Virus protein VP39"/>
    <property type="match status" value="1"/>
</dbReference>
<dbReference type="AlphaFoldDB" id="A0A5N0T8Z1"/>
<dbReference type="EC" id="2.1.1.44" evidence="4"/>
<reference evidence="4 5" key="1">
    <citation type="submission" date="2019-09" db="EMBL/GenBank/DDBJ databases">
        <title>Wenzhouxiangella sp. Genome sequencing and assembly.</title>
        <authorList>
            <person name="Zhang R."/>
        </authorList>
    </citation>
    <scope>NUCLEOTIDE SEQUENCE [LARGE SCALE GENOMIC DNA]</scope>
    <source>
        <strain evidence="4 5">W260</strain>
    </source>
</reference>
<dbReference type="InterPro" id="IPR017804">
    <property type="entry name" value="MeTrfase_EgtD-like"/>
</dbReference>
<dbReference type="InterPro" id="IPR051128">
    <property type="entry name" value="EgtD_Methyltrsf_superfamily"/>
</dbReference>
<evidence type="ECO:0000259" key="3">
    <source>
        <dbReference type="Pfam" id="PF10017"/>
    </source>
</evidence>
<organism evidence="4 5">
    <name type="scientific">Marinihelvus fidelis</name>
    <dbReference type="NCBI Taxonomy" id="2613842"/>
    <lineage>
        <taxon>Bacteria</taxon>
        <taxon>Pseudomonadati</taxon>
        <taxon>Pseudomonadota</taxon>
        <taxon>Gammaproteobacteria</taxon>
        <taxon>Chromatiales</taxon>
        <taxon>Wenzhouxiangellaceae</taxon>
        <taxon>Marinihelvus</taxon>
    </lineage>
</organism>
<dbReference type="InterPro" id="IPR035094">
    <property type="entry name" value="EgtD"/>
</dbReference>
<dbReference type="GO" id="GO:0052706">
    <property type="term" value="F:L-histidine N(alpha)-methyltransferase activity"/>
    <property type="evidence" value="ECO:0007669"/>
    <property type="project" value="UniProtKB-EC"/>
</dbReference>
<dbReference type="Pfam" id="PF10017">
    <property type="entry name" value="Methyltransf_33"/>
    <property type="match status" value="1"/>
</dbReference>
<dbReference type="EMBL" id="VYXP01000005">
    <property type="protein sequence ID" value="KAA9131412.1"/>
    <property type="molecule type" value="Genomic_DNA"/>
</dbReference>
<keyword evidence="2 4" id="KW-0808">Transferase</keyword>
<dbReference type="Proteomes" id="UP000325372">
    <property type="component" value="Unassembled WGS sequence"/>
</dbReference>
<evidence type="ECO:0000256" key="1">
    <source>
        <dbReference type="ARBA" id="ARBA00022603"/>
    </source>
</evidence>
<name>A0A5N0T8Z1_9GAMM</name>
<keyword evidence="5" id="KW-1185">Reference proteome</keyword>
<keyword evidence="1 4" id="KW-0489">Methyltransferase</keyword>
<feature type="domain" description="Histidine-specific methyltransferase SAM-dependent" evidence="3">
    <location>
        <begin position="20"/>
        <end position="325"/>
    </location>
</feature>
<dbReference type="InterPro" id="IPR019257">
    <property type="entry name" value="MeTrfase_dom"/>
</dbReference>